<dbReference type="InterPro" id="IPR045864">
    <property type="entry name" value="aa-tRNA-synth_II/BPL/LPL"/>
</dbReference>
<dbReference type="GO" id="GO:0004821">
    <property type="term" value="F:histidine-tRNA ligase activity"/>
    <property type="evidence" value="ECO:0007669"/>
    <property type="project" value="UniProtKB-EC"/>
</dbReference>
<comment type="similarity">
    <text evidence="1">Belongs to the class-II aminoacyl-tRNA synthetase family.</text>
</comment>
<dbReference type="InterPro" id="IPR004516">
    <property type="entry name" value="HisRS/HisZ"/>
</dbReference>
<organism evidence="9 10">
    <name type="scientific">Fusibacter bizertensis</name>
    <dbReference type="NCBI Taxonomy" id="1488331"/>
    <lineage>
        <taxon>Bacteria</taxon>
        <taxon>Bacillati</taxon>
        <taxon>Bacillota</taxon>
        <taxon>Clostridia</taxon>
        <taxon>Eubacteriales</taxon>
        <taxon>Eubacteriales Family XII. Incertae Sedis</taxon>
        <taxon>Fusibacter</taxon>
    </lineage>
</organism>
<name>A0ABT6NA90_9FIRM</name>
<evidence type="ECO:0000256" key="7">
    <source>
        <dbReference type="NCBIfam" id="TIGR00442"/>
    </source>
</evidence>
<dbReference type="InterPro" id="IPR006195">
    <property type="entry name" value="aa-tRNA-synth_II"/>
</dbReference>
<dbReference type="Proteomes" id="UP001158045">
    <property type="component" value="Unassembled WGS sequence"/>
</dbReference>
<dbReference type="PIRSF" id="PIRSF001549">
    <property type="entry name" value="His-tRNA_synth"/>
    <property type="match status" value="1"/>
</dbReference>
<evidence type="ECO:0000256" key="5">
    <source>
        <dbReference type="ARBA" id="ARBA00022917"/>
    </source>
</evidence>
<comment type="caution">
    <text evidence="9">The sequence shown here is derived from an EMBL/GenBank/DDBJ whole genome shotgun (WGS) entry which is preliminary data.</text>
</comment>
<evidence type="ECO:0000259" key="8">
    <source>
        <dbReference type="PROSITE" id="PS50862"/>
    </source>
</evidence>
<dbReference type="Gene3D" id="3.30.930.10">
    <property type="entry name" value="Bira Bifunctional Protein, Domain 2"/>
    <property type="match status" value="1"/>
</dbReference>
<accession>A0ABT6NA90</accession>
<evidence type="ECO:0000313" key="9">
    <source>
        <dbReference type="EMBL" id="MDH8677330.1"/>
    </source>
</evidence>
<proteinExistence type="inferred from homology"/>
<dbReference type="InterPro" id="IPR015807">
    <property type="entry name" value="His-tRNA-ligase"/>
</dbReference>
<keyword evidence="3" id="KW-0547">Nucleotide-binding</keyword>
<dbReference type="EMBL" id="JARYZI010000002">
    <property type="protein sequence ID" value="MDH8677330.1"/>
    <property type="molecule type" value="Genomic_DNA"/>
</dbReference>
<keyword evidence="4" id="KW-0067">ATP-binding</keyword>
<evidence type="ECO:0000256" key="3">
    <source>
        <dbReference type="ARBA" id="ARBA00022741"/>
    </source>
</evidence>
<feature type="domain" description="Aminoacyl-transfer RNA synthetases class-II family profile" evidence="8">
    <location>
        <begin position="20"/>
        <end position="355"/>
    </location>
</feature>
<evidence type="ECO:0000256" key="1">
    <source>
        <dbReference type="ARBA" id="ARBA00008226"/>
    </source>
</evidence>
<comment type="catalytic activity">
    <reaction evidence="6">
        <text>tRNA(His) + L-histidine + ATP = L-histidyl-tRNA(His) + AMP + diphosphate + H(+)</text>
        <dbReference type="Rhea" id="RHEA:17313"/>
        <dbReference type="Rhea" id="RHEA-COMP:9665"/>
        <dbReference type="Rhea" id="RHEA-COMP:9689"/>
        <dbReference type="ChEBI" id="CHEBI:15378"/>
        <dbReference type="ChEBI" id="CHEBI:30616"/>
        <dbReference type="ChEBI" id="CHEBI:33019"/>
        <dbReference type="ChEBI" id="CHEBI:57595"/>
        <dbReference type="ChEBI" id="CHEBI:78442"/>
        <dbReference type="ChEBI" id="CHEBI:78527"/>
        <dbReference type="ChEBI" id="CHEBI:456215"/>
        <dbReference type="EC" id="6.1.1.21"/>
    </reaction>
</comment>
<gene>
    <name evidence="9" type="primary">hisS</name>
    <name evidence="9" type="ORF">QE109_04175</name>
</gene>
<sequence length="415" mass="46734">MYTTLPPTGMRDFLPREKEIREYVMREIRDEYKKSGFTEIETSFIENIGNLTGGDGGENSKLLFKIMMRGDKLKNADLSNPENLADYGLRFDLTLPLVRFYANNRNELPTIFKALQMGPVFRAERPQKGRYRAFTQCDIDVIGDDSNLAEIEIIQTISSTLKRLSFENFTIKINDRRILKAIVMRAGFEEEVFTDIAITLDKLDKIGIDGVKKELLSKDYSETSVQDLLDLTDSLSKDGIEGIKEACPEGYENLKQIIEVIQSIEDGFNIEFDFTLVRGMGYYTSTIFEITYSDLGYAIAGGGRYDKMVGKISGVDVPAVGFSIGFERIVDLLLSEDKLSTDGEKIALLFSDDQPLSAVIQSAVALRKSYAVVSLYKQKKKLGKQLSQLSKLGYNGYVVFSTDSEGLEVKQFEEK</sequence>
<dbReference type="NCBIfam" id="TIGR00442">
    <property type="entry name" value="hisS"/>
    <property type="match status" value="1"/>
</dbReference>
<evidence type="ECO:0000256" key="4">
    <source>
        <dbReference type="ARBA" id="ARBA00022840"/>
    </source>
</evidence>
<evidence type="ECO:0000256" key="6">
    <source>
        <dbReference type="ARBA" id="ARBA00047639"/>
    </source>
</evidence>
<evidence type="ECO:0000313" key="10">
    <source>
        <dbReference type="Proteomes" id="UP001158045"/>
    </source>
</evidence>
<keyword evidence="9" id="KW-0436">Ligase</keyword>
<dbReference type="PANTHER" id="PTHR11476">
    <property type="entry name" value="HISTIDYL-TRNA SYNTHETASE"/>
    <property type="match status" value="1"/>
</dbReference>
<keyword evidence="10" id="KW-1185">Reference proteome</keyword>
<keyword evidence="5" id="KW-0648">Protein biosynthesis</keyword>
<dbReference type="EC" id="6.1.1.21" evidence="2 7"/>
<dbReference type="SUPFAM" id="SSF55681">
    <property type="entry name" value="Class II aaRS and biotin synthetases"/>
    <property type="match status" value="1"/>
</dbReference>
<dbReference type="RefSeq" id="WP_281093140.1">
    <property type="nucleotide sequence ID" value="NZ_JARYZI010000002.1"/>
</dbReference>
<dbReference type="CDD" id="cd00773">
    <property type="entry name" value="HisRS-like_core"/>
    <property type="match status" value="1"/>
</dbReference>
<protein>
    <recommendedName>
        <fullName evidence="2 7">Histidine--tRNA ligase</fullName>
        <ecNumber evidence="2 7">6.1.1.21</ecNumber>
    </recommendedName>
</protein>
<dbReference type="InterPro" id="IPR041715">
    <property type="entry name" value="HisRS-like_core"/>
</dbReference>
<dbReference type="PANTHER" id="PTHR11476:SF7">
    <property type="entry name" value="HISTIDINE--TRNA LIGASE"/>
    <property type="match status" value="1"/>
</dbReference>
<dbReference type="Pfam" id="PF13393">
    <property type="entry name" value="tRNA-synt_His"/>
    <property type="match status" value="1"/>
</dbReference>
<evidence type="ECO:0000256" key="2">
    <source>
        <dbReference type="ARBA" id="ARBA00012815"/>
    </source>
</evidence>
<dbReference type="PROSITE" id="PS50862">
    <property type="entry name" value="AA_TRNA_LIGASE_II"/>
    <property type="match status" value="1"/>
</dbReference>
<reference evidence="9 10" key="1">
    <citation type="submission" date="2023-04" db="EMBL/GenBank/DDBJ databases">
        <title>Fusibacter bizertensis strain WBS, isolated from littoral bottom sediments of the Arctic seas - biochemical and genomic analysis.</title>
        <authorList>
            <person name="Brioukhanov A.L."/>
        </authorList>
    </citation>
    <scope>NUCLEOTIDE SEQUENCE [LARGE SCALE GENOMIC DNA]</scope>
    <source>
        <strain evidence="9 10">WBS</strain>
    </source>
</reference>